<comment type="caution">
    <text evidence="6">The sequence shown here is derived from an EMBL/GenBank/DDBJ whole genome shotgun (WGS) entry which is preliminary data.</text>
</comment>
<evidence type="ECO:0000313" key="7">
    <source>
        <dbReference type="Proteomes" id="UP000823922"/>
    </source>
</evidence>
<sequence>MQDLLTMTGLVLKAEPVGEYDKRVVILTKERGKLAAFARGARKQSSRLLAPTCPFSFGQFGLYAGKNSYTLTEASISNYFEALRKDFEGAWFGQYFLEICDYCARENNDERELLKLLYQSLRALSASSIPKELVRYIFEIRTIVINGEFPGLPDESKWQDSTIYAMHYMTTAPVEKLYTFTVSPQVLGELKRLADFYRKRFLNEPFHSLQILDTL</sequence>
<dbReference type="GO" id="GO:0043590">
    <property type="term" value="C:bacterial nucleoid"/>
    <property type="evidence" value="ECO:0007669"/>
    <property type="project" value="TreeGrafter"/>
</dbReference>
<organism evidence="6 7">
    <name type="scientific">Candidatus Eisenbergiella intestinigallinarum</name>
    <dbReference type="NCBI Taxonomy" id="2838549"/>
    <lineage>
        <taxon>Bacteria</taxon>
        <taxon>Bacillati</taxon>
        <taxon>Bacillota</taxon>
        <taxon>Clostridia</taxon>
        <taxon>Lachnospirales</taxon>
        <taxon>Lachnospiraceae</taxon>
        <taxon>Eisenbergiella</taxon>
    </lineage>
</organism>
<keyword evidence="1 4" id="KW-0227">DNA damage</keyword>
<dbReference type="EMBL" id="DWVS01000383">
    <property type="protein sequence ID" value="HJC89255.1"/>
    <property type="molecule type" value="Genomic_DNA"/>
</dbReference>
<protein>
    <recommendedName>
        <fullName evidence="4">DNA repair protein RecO</fullName>
    </recommendedName>
    <alternativeName>
        <fullName evidence="4">Recombination protein O</fullName>
    </alternativeName>
</protein>
<dbReference type="InterPro" id="IPR022572">
    <property type="entry name" value="DNA_rep/recomb_RecO_N"/>
</dbReference>
<evidence type="ECO:0000259" key="5">
    <source>
        <dbReference type="Pfam" id="PF11967"/>
    </source>
</evidence>
<keyword evidence="3 4" id="KW-0234">DNA repair</keyword>
<dbReference type="HAMAP" id="MF_00201">
    <property type="entry name" value="RecO"/>
    <property type="match status" value="1"/>
</dbReference>
<reference evidence="6" key="2">
    <citation type="submission" date="2021-04" db="EMBL/GenBank/DDBJ databases">
        <authorList>
            <person name="Gilroy R."/>
        </authorList>
    </citation>
    <scope>NUCLEOTIDE SEQUENCE</scope>
    <source>
        <strain evidence="6">ChiBcec1-1630</strain>
    </source>
</reference>
<dbReference type="GO" id="GO:0006310">
    <property type="term" value="P:DNA recombination"/>
    <property type="evidence" value="ECO:0007669"/>
    <property type="project" value="UniProtKB-UniRule"/>
</dbReference>
<reference evidence="6" key="1">
    <citation type="journal article" date="2021" name="PeerJ">
        <title>Extensive microbial diversity within the chicken gut microbiome revealed by metagenomics and culture.</title>
        <authorList>
            <person name="Gilroy R."/>
            <person name="Ravi A."/>
            <person name="Getino M."/>
            <person name="Pursley I."/>
            <person name="Horton D.L."/>
            <person name="Alikhan N.F."/>
            <person name="Baker D."/>
            <person name="Gharbi K."/>
            <person name="Hall N."/>
            <person name="Watson M."/>
            <person name="Adriaenssens E.M."/>
            <person name="Foster-Nyarko E."/>
            <person name="Jarju S."/>
            <person name="Secka A."/>
            <person name="Antonio M."/>
            <person name="Oren A."/>
            <person name="Chaudhuri R.R."/>
            <person name="La Ragione R."/>
            <person name="Hildebrand F."/>
            <person name="Pallen M.J."/>
        </authorList>
    </citation>
    <scope>NUCLEOTIDE SEQUENCE</scope>
    <source>
        <strain evidence="6">ChiBcec1-1630</strain>
    </source>
</reference>
<accession>A0A9D2QKF5</accession>
<name>A0A9D2QKF5_9FIRM</name>
<keyword evidence="2 4" id="KW-0233">DNA recombination</keyword>
<dbReference type="SUPFAM" id="SSF50249">
    <property type="entry name" value="Nucleic acid-binding proteins"/>
    <property type="match status" value="1"/>
</dbReference>
<dbReference type="Pfam" id="PF11967">
    <property type="entry name" value="RecO_N"/>
    <property type="match status" value="1"/>
</dbReference>
<dbReference type="NCBIfam" id="TIGR00613">
    <property type="entry name" value="reco"/>
    <property type="match status" value="1"/>
</dbReference>
<dbReference type="InterPro" id="IPR012340">
    <property type="entry name" value="NA-bd_OB-fold"/>
</dbReference>
<dbReference type="AlphaFoldDB" id="A0A9D2QKF5"/>
<dbReference type="Proteomes" id="UP000823922">
    <property type="component" value="Unassembled WGS sequence"/>
</dbReference>
<gene>
    <name evidence="4 6" type="primary">recO</name>
    <name evidence="6" type="ORF">H9926_14760</name>
</gene>
<dbReference type="Gene3D" id="2.40.50.140">
    <property type="entry name" value="Nucleic acid-binding proteins"/>
    <property type="match status" value="1"/>
</dbReference>
<dbReference type="Pfam" id="PF02565">
    <property type="entry name" value="RecO_C"/>
    <property type="match status" value="1"/>
</dbReference>
<evidence type="ECO:0000256" key="4">
    <source>
        <dbReference type="HAMAP-Rule" id="MF_00201"/>
    </source>
</evidence>
<dbReference type="InterPro" id="IPR037278">
    <property type="entry name" value="ARFGAP/RecO"/>
</dbReference>
<evidence type="ECO:0000256" key="2">
    <source>
        <dbReference type="ARBA" id="ARBA00023172"/>
    </source>
</evidence>
<dbReference type="InterPro" id="IPR003717">
    <property type="entry name" value="RecO"/>
</dbReference>
<dbReference type="PANTHER" id="PTHR33991">
    <property type="entry name" value="DNA REPAIR PROTEIN RECO"/>
    <property type="match status" value="1"/>
</dbReference>
<proteinExistence type="inferred from homology"/>
<comment type="function">
    <text evidence="4">Involved in DNA repair and RecF pathway recombination.</text>
</comment>
<feature type="domain" description="DNA replication/recombination mediator RecO N-terminal" evidence="5">
    <location>
        <begin position="2"/>
        <end position="80"/>
    </location>
</feature>
<comment type="similarity">
    <text evidence="4">Belongs to the RecO family.</text>
</comment>
<evidence type="ECO:0000313" key="6">
    <source>
        <dbReference type="EMBL" id="HJC89255.1"/>
    </source>
</evidence>
<evidence type="ECO:0000256" key="1">
    <source>
        <dbReference type="ARBA" id="ARBA00022763"/>
    </source>
</evidence>
<dbReference type="PANTHER" id="PTHR33991:SF1">
    <property type="entry name" value="DNA REPAIR PROTEIN RECO"/>
    <property type="match status" value="1"/>
</dbReference>
<dbReference type="SUPFAM" id="SSF57863">
    <property type="entry name" value="ArfGap/RecO-like zinc finger"/>
    <property type="match status" value="1"/>
</dbReference>
<evidence type="ECO:0000256" key="3">
    <source>
        <dbReference type="ARBA" id="ARBA00023204"/>
    </source>
</evidence>
<dbReference type="GO" id="GO:0006302">
    <property type="term" value="P:double-strand break repair"/>
    <property type="evidence" value="ECO:0007669"/>
    <property type="project" value="TreeGrafter"/>
</dbReference>